<evidence type="ECO:0000313" key="2">
    <source>
        <dbReference type="Proteomes" id="UP001519273"/>
    </source>
</evidence>
<gene>
    <name evidence="1" type="ORF">J2Z20_003431</name>
</gene>
<dbReference type="Proteomes" id="UP001519273">
    <property type="component" value="Unassembled WGS sequence"/>
</dbReference>
<name>A0ABS4H7J6_9BACL</name>
<proteinExistence type="predicted"/>
<keyword evidence="2" id="KW-1185">Reference proteome</keyword>
<evidence type="ECO:0000313" key="1">
    <source>
        <dbReference type="EMBL" id="MBP1938509.1"/>
    </source>
</evidence>
<evidence type="ECO:0008006" key="3">
    <source>
        <dbReference type="Google" id="ProtNLM"/>
    </source>
</evidence>
<reference evidence="1 2" key="1">
    <citation type="submission" date="2021-03" db="EMBL/GenBank/DDBJ databases">
        <title>Genomic Encyclopedia of Type Strains, Phase IV (KMG-IV): sequencing the most valuable type-strain genomes for metagenomic binning, comparative biology and taxonomic classification.</title>
        <authorList>
            <person name="Goeker M."/>
        </authorList>
    </citation>
    <scope>NUCLEOTIDE SEQUENCE [LARGE SCALE GENOMIC DNA]</scope>
    <source>
        <strain evidence="1 2">DSM 23491</strain>
    </source>
</reference>
<sequence>MSMFICDCGGVLLVKSIEEYPARVNSTEKLEYERKCTVECVDCRSVKENQRYD</sequence>
<accession>A0ABS4H7J6</accession>
<protein>
    <recommendedName>
        <fullName evidence="3">CxxH/CxxC protein</fullName>
    </recommendedName>
</protein>
<dbReference type="EMBL" id="JAGGKP010000016">
    <property type="protein sequence ID" value="MBP1938509.1"/>
    <property type="molecule type" value="Genomic_DNA"/>
</dbReference>
<comment type="caution">
    <text evidence="1">The sequence shown here is derived from an EMBL/GenBank/DDBJ whole genome shotgun (WGS) entry which is preliminary data.</text>
</comment>
<organism evidence="1 2">
    <name type="scientific">Paenibacillus sediminis</name>
    <dbReference type="NCBI Taxonomy" id="664909"/>
    <lineage>
        <taxon>Bacteria</taxon>
        <taxon>Bacillati</taxon>
        <taxon>Bacillota</taxon>
        <taxon>Bacilli</taxon>
        <taxon>Bacillales</taxon>
        <taxon>Paenibacillaceae</taxon>
        <taxon>Paenibacillus</taxon>
    </lineage>
</organism>